<sequence length="97" mass="9965">MLWVDTATRALKMRNIANNGWITLGSFASGSFVPAGVNQLTEAQASDPTGTEFGAISGAQIAAAVDARNGAVGAPVNEAAWHPYDMVRVGDGADGLF</sequence>
<dbReference type="KEGG" id="rsu:NHU_00638"/>
<dbReference type="PATRIC" id="fig|35806.4.peg.653"/>
<name>A0A0D6AY69_RHOSU</name>
<evidence type="ECO:0000313" key="2">
    <source>
        <dbReference type="Proteomes" id="UP000064912"/>
    </source>
</evidence>
<accession>A0A0D6AY69</accession>
<gene>
    <name evidence="1" type="primary">galE</name>
    <name evidence="1" type="ORF">NHU_00638</name>
</gene>
<reference evidence="1 2" key="1">
    <citation type="submission" date="2015-02" db="EMBL/GenBank/DDBJ databases">
        <title>Genome sequene of Rhodovulum sulfidophilum DSM 2351.</title>
        <authorList>
            <person name="Nagao N."/>
        </authorList>
    </citation>
    <scope>NUCLEOTIDE SEQUENCE [LARGE SCALE GENOMIC DNA]</scope>
    <source>
        <strain evidence="1 2">DSM 2351</strain>
    </source>
</reference>
<organism evidence="1 2">
    <name type="scientific">Rhodovulum sulfidophilum</name>
    <name type="common">Rhodobacter sulfidophilus</name>
    <dbReference type="NCBI Taxonomy" id="35806"/>
    <lineage>
        <taxon>Bacteria</taxon>
        <taxon>Pseudomonadati</taxon>
        <taxon>Pseudomonadota</taxon>
        <taxon>Alphaproteobacteria</taxon>
        <taxon>Rhodobacterales</taxon>
        <taxon>Paracoccaceae</taxon>
        <taxon>Rhodovulum</taxon>
    </lineage>
</organism>
<dbReference type="EMBL" id="AP014800">
    <property type="protein sequence ID" value="BAQ67807.1"/>
    <property type="molecule type" value="Genomic_DNA"/>
</dbReference>
<dbReference type="Proteomes" id="UP000064912">
    <property type="component" value="Chromosome"/>
</dbReference>
<dbReference type="AlphaFoldDB" id="A0A0D6AY69"/>
<evidence type="ECO:0000313" key="1">
    <source>
        <dbReference type="EMBL" id="BAQ67807.1"/>
    </source>
</evidence>
<proteinExistence type="predicted"/>
<protein>
    <submittedName>
        <fullName evidence="1">UDP-glucose-4-epimerase</fullName>
    </submittedName>
</protein>